<protein>
    <submittedName>
        <fullName evidence="1">Uncharacterized protein</fullName>
    </submittedName>
</protein>
<dbReference type="Proteomes" id="UP000092445">
    <property type="component" value="Unassembled WGS sequence"/>
</dbReference>
<reference evidence="2" key="1">
    <citation type="submission" date="2014-03" db="EMBL/GenBank/DDBJ databases">
        <authorList>
            <person name="Aksoy S."/>
            <person name="Warren W."/>
            <person name="Wilson R.K."/>
        </authorList>
    </citation>
    <scope>NUCLEOTIDE SEQUENCE [LARGE SCALE GENOMIC DNA]</scope>
    <source>
        <strain evidence="2">IAEA</strain>
    </source>
</reference>
<dbReference type="AlphaFoldDB" id="A0A1B0A2B8"/>
<name>A0A1B0A2B8_GLOPL</name>
<evidence type="ECO:0000313" key="2">
    <source>
        <dbReference type="Proteomes" id="UP000092445"/>
    </source>
</evidence>
<sequence>MREVYSSSPIELSQLSPTNISRAINTFMTYSASVILFTSYIKCGNTLPLLVSAVGLCSAKDSIFTVFNSPVNTLFIVYCCANIVCTSYRCTPSLTLSFISEPRKRLDRTYS</sequence>
<evidence type="ECO:0000313" key="1">
    <source>
        <dbReference type="EnsemblMetazoa" id="GPAI032311-PA"/>
    </source>
</evidence>
<keyword evidence="2" id="KW-1185">Reference proteome</keyword>
<proteinExistence type="predicted"/>
<reference evidence="1" key="2">
    <citation type="submission" date="2020-05" db="UniProtKB">
        <authorList>
            <consortium name="EnsemblMetazoa"/>
        </authorList>
    </citation>
    <scope>IDENTIFICATION</scope>
    <source>
        <strain evidence="1">IAEA</strain>
    </source>
</reference>
<organism evidence="1 2">
    <name type="scientific">Glossina pallidipes</name>
    <name type="common">Tsetse fly</name>
    <dbReference type="NCBI Taxonomy" id="7398"/>
    <lineage>
        <taxon>Eukaryota</taxon>
        <taxon>Metazoa</taxon>
        <taxon>Ecdysozoa</taxon>
        <taxon>Arthropoda</taxon>
        <taxon>Hexapoda</taxon>
        <taxon>Insecta</taxon>
        <taxon>Pterygota</taxon>
        <taxon>Neoptera</taxon>
        <taxon>Endopterygota</taxon>
        <taxon>Diptera</taxon>
        <taxon>Brachycera</taxon>
        <taxon>Muscomorpha</taxon>
        <taxon>Hippoboscoidea</taxon>
        <taxon>Glossinidae</taxon>
        <taxon>Glossina</taxon>
    </lineage>
</organism>
<dbReference type="VEuPathDB" id="VectorBase:GPAI032311"/>
<dbReference type="EnsemblMetazoa" id="GPAI032311-RA">
    <property type="protein sequence ID" value="GPAI032311-PA"/>
    <property type="gene ID" value="GPAI032311"/>
</dbReference>
<accession>A0A1B0A2B8</accession>